<keyword evidence="2" id="KW-0507">mRNA processing</keyword>
<evidence type="ECO:0000256" key="6">
    <source>
        <dbReference type="PROSITE-ProRule" id="PRU00176"/>
    </source>
</evidence>
<dbReference type="Gene3D" id="3.30.70.330">
    <property type="match status" value="2"/>
</dbReference>
<proteinExistence type="inferred from homology"/>
<dbReference type="Proteomes" id="UP000318571">
    <property type="component" value="Chromosome 12"/>
</dbReference>
<dbReference type="AlphaFoldDB" id="A0A553PSV5"/>
<feature type="region of interest" description="Disordered" evidence="7">
    <location>
        <begin position="217"/>
        <end position="237"/>
    </location>
</feature>
<evidence type="ECO:0000313" key="10">
    <source>
        <dbReference type="Proteomes" id="UP000318571"/>
    </source>
</evidence>
<dbReference type="GO" id="GO:0003723">
    <property type="term" value="F:RNA binding"/>
    <property type="evidence" value="ECO:0007669"/>
    <property type="project" value="UniProtKB-UniRule"/>
</dbReference>
<dbReference type="GO" id="GO:0005684">
    <property type="term" value="C:U2-type spliceosomal complex"/>
    <property type="evidence" value="ECO:0007669"/>
    <property type="project" value="TreeGrafter"/>
</dbReference>
<feature type="region of interest" description="Disordered" evidence="7">
    <location>
        <begin position="1"/>
        <end position="32"/>
    </location>
</feature>
<accession>A0A553PSV5</accession>
<feature type="compositionally biased region" description="Basic and acidic residues" evidence="7">
    <location>
        <begin position="220"/>
        <end position="237"/>
    </location>
</feature>
<evidence type="ECO:0000313" key="9">
    <source>
        <dbReference type="EMBL" id="TRY80754.1"/>
    </source>
</evidence>
<dbReference type="InterPro" id="IPR035979">
    <property type="entry name" value="RBD_domain_sf"/>
</dbReference>
<dbReference type="CDD" id="cd12281">
    <property type="entry name" value="RRM1_TatSF1_like"/>
    <property type="match status" value="1"/>
</dbReference>
<dbReference type="InterPro" id="IPR054220">
    <property type="entry name" value="DUF6940"/>
</dbReference>
<dbReference type="GO" id="GO:0000398">
    <property type="term" value="P:mRNA splicing, via spliceosome"/>
    <property type="evidence" value="ECO:0007669"/>
    <property type="project" value="InterPro"/>
</dbReference>
<dbReference type="InterPro" id="IPR034393">
    <property type="entry name" value="TatSF1-like"/>
</dbReference>
<reference evidence="9 10" key="1">
    <citation type="journal article" date="2018" name="Nat. Ecol. Evol.">
        <title>Genomic signatures of mitonuclear coevolution across populations of Tigriopus californicus.</title>
        <authorList>
            <person name="Barreto F.S."/>
            <person name="Watson E.T."/>
            <person name="Lima T.G."/>
            <person name="Willett C.S."/>
            <person name="Edmands S."/>
            <person name="Li W."/>
            <person name="Burton R.S."/>
        </authorList>
    </citation>
    <scope>NUCLEOTIDE SEQUENCE [LARGE SCALE GENOMIC DNA]</scope>
    <source>
        <strain evidence="9 10">San Diego</strain>
    </source>
</reference>
<feature type="compositionally biased region" description="Basic and acidic residues" evidence="7">
    <location>
        <begin position="140"/>
        <end position="150"/>
    </location>
</feature>
<feature type="compositionally biased region" description="Polar residues" evidence="7">
    <location>
        <begin position="16"/>
        <end position="27"/>
    </location>
</feature>
<feature type="region of interest" description="Disordered" evidence="7">
    <location>
        <begin position="65"/>
        <end position="93"/>
    </location>
</feature>
<protein>
    <recommendedName>
        <fullName evidence="8">RRM domain-containing protein</fullName>
    </recommendedName>
</protein>
<evidence type="ECO:0000259" key="8">
    <source>
        <dbReference type="PROSITE" id="PS50102"/>
    </source>
</evidence>
<evidence type="ECO:0000256" key="5">
    <source>
        <dbReference type="ARBA" id="ARBA00023187"/>
    </source>
</evidence>
<gene>
    <name evidence="9" type="ORF">TCAL_13388</name>
</gene>
<dbReference type="InterPro" id="IPR000504">
    <property type="entry name" value="RRM_dom"/>
</dbReference>
<dbReference type="CDD" id="cd12282">
    <property type="entry name" value="RRM2_TatSF1_like"/>
    <property type="match status" value="1"/>
</dbReference>
<keyword evidence="10" id="KW-1185">Reference proteome</keyword>
<dbReference type="GO" id="GO:0005686">
    <property type="term" value="C:U2 snRNP"/>
    <property type="evidence" value="ECO:0007669"/>
    <property type="project" value="TreeGrafter"/>
</dbReference>
<dbReference type="PROSITE" id="PS50102">
    <property type="entry name" value="RRM"/>
    <property type="match status" value="2"/>
</dbReference>
<dbReference type="SMART" id="SM00360">
    <property type="entry name" value="RRM"/>
    <property type="match status" value="2"/>
</dbReference>
<dbReference type="Pfam" id="PF00076">
    <property type="entry name" value="RRM_1"/>
    <property type="match status" value="2"/>
</dbReference>
<dbReference type="SUPFAM" id="SSF54928">
    <property type="entry name" value="RNA-binding domain, RBD"/>
    <property type="match status" value="1"/>
</dbReference>
<keyword evidence="3" id="KW-0677">Repeat</keyword>
<comment type="caution">
    <text evidence="9">The sequence shown here is derived from an EMBL/GenBank/DDBJ whole genome shotgun (WGS) entry which is preliminary data.</text>
</comment>
<dbReference type="STRING" id="6832.A0A553PSV5"/>
<evidence type="ECO:0000256" key="4">
    <source>
        <dbReference type="ARBA" id="ARBA00022884"/>
    </source>
</evidence>
<dbReference type="Pfam" id="PF22086">
    <property type="entry name" value="DUF6940"/>
    <property type="match status" value="1"/>
</dbReference>
<feature type="region of interest" description="Disordered" evidence="7">
    <location>
        <begin position="109"/>
        <end position="178"/>
    </location>
</feature>
<comment type="similarity">
    <text evidence="1">Belongs to the HTATSF1 family.</text>
</comment>
<dbReference type="FunFam" id="3.30.70.330:FF:000105">
    <property type="entry name" value="HIV Tat-specific factor 1 homolog"/>
    <property type="match status" value="1"/>
</dbReference>
<organism evidence="9 10">
    <name type="scientific">Tigriopus californicus</name>
    <name type="common">Marine copepod</name>
    <dbReference type="NCBI Taxonomy" id="6832"/>
    <lineage>
        <taxon>Eukaryota</taxon>
        <taxon>Metazoa</taxon>
        <taxon>Ecdysozoa</taxon>
        <taxon>Arthropoda</taxon>
        <taxon>Crustacea</taxon>
        <taxon>Multicrustacea</taxon>
        <taxon>Hexanauplia</taxon>
        <taxon>Copepoda</taxon>
        <taxon>Harpacticoida</taxon>
        <taxon>Harpacticidae</taxon>
        <taxon>Tigriopus</taxon>
    </lineage>
</organism>
<feature type="domain" description="RRM" evidence="8">
    <location>
        <begin position="396"/>
        <end position="482"/>
    </location>
</feature>
<sequence length="724" mass="83290">MTEVAASEYGDPVKSDPSSHTPPNVSSEVRPEACYSYDPDGRVTYTDPQTQLAYVLNQAQTDWVLKDPGDASANPPESYASDQPDYDFDGHTYGYTDAKGTKFKWNLDTKEWERQENQGNDEPSKDPSSSSESEMESETDEKPISEEEKKRRAYRKRKAQPGWGQKSNYMQDPESGAQLYRDAKDGMMYEWDREKNAWFPRIDEDFMAQYQLSYGFTPDGKAEPTRPEPEKEPDVPDIKKVDEVPAEAKKPKWFQEDENKTTKVYVCGLPEDMTEEGFVKFMSKCGMIEIDVRSNKPKVKLYLDKTTGKPKGDALCTYVKQESVQLALQILDGTKIDESEVTVERAKFEMKGEKYDAKLKPKKLRKKELEVLKKKHEKYLAWEVDQLRGERAKKDKVIVVKNLFVPKEFDKDASLILEYSDRLREHCAKFGSVKKVTVYDKHPEGVAQVSFESPEEADMAISMMQGRLFFNKRVMSAETWDGKTKYKVKETKEEEEARLANWDKFLLESEEEGDDLSRDVSQFHAKNGEVSLSYGTVLQLLQDDQDFMSAFLEVLRNGNPKFKAYFFETPPVTEAQISRPFEFVIVNSPTLARVKKSDVHSFQEHFNVCSKDVVQFYNLRRDAKLVTPCPKNMPDNGSYAHLAKFVRLGDEIQIREFWRTVAQAMRSRVKDQGDQPVWLSTSGLGVYWLHVRLDSFPKVSKDGSSSRLMDSSSKMVAMGLRYWH</sequence>
<keyword evidence="4 6" id="KW-0694">RNA-binding</keyword>
<dbReference type="PANTHER" id="PTHR15608:SF0">
    <property type="entry name" value="HIV TAT-SPECIFIC FACTOR 1"/>
    <property type="match status" value="1"/>
</dbReference>
<dbReference type="InterPro" id="IPR012677">
    <property type="entry name" value="Nucleotide-bd_a/b_plait_sf"/>
</dbReference>
<evidence type="ECO:0000256" key="1">
    <source>
        <dbReference type="ARBA" id="ARBA00007747"/>
    </source>
</evidence>
<dbReference type="InterPro" id="IPR034392">
    <property type="entry name" value="TatSF1-like_RRM1"/>
</dbReference>
<evidence type="ECO:0000256" key="3">
    <source>
        <dbReference type="ARBA" id="ARBA00022737"/>
    </source>
</evidence>
<name>A0A553PSV5_TIGCA</name>
<dbReference type="EMBL" id="VCGU01000001">
    <property type="protein sequence ID" value="TRY80754.1"/>
    <property type="molecule type" value="Genomic_DNA"/>
</dbReference>
<evidence type="ECO:0000256" key="7">
    <source>
        <dbReference type="SAM" id="MobiDB-lite"/>
    </source>
</evidence>
<evidence type="ECO:0000256" key="2">
    <source>
        <dbReference type="ARBA" id="ARBA00022664"/>
    </source>
</evidence>
<feature type="domain" description="RRM" evidence="8">
    <location>
        <begin position="262"/>
        <end position="348"/>
    </location>
</feature>
<keyword evidence="5" id="KW-0508">mRNA splicing</keyword>
<dbReference type="PANTHER" id="PTHR15608">
    <property type="entry name" value="SPLICING FACTOR U2AF-ASSOCIATED PROTEIN 2"/>
    <property type="match status" value="1"/>
</dbReference>